<dbReference type="RefSeq" id="WP_091686843.1">
    <property type="nucleotide sequence ID" value="NZ_FOSN01000048.1"/>
</dbReference>
<feature type="domain" description="Pyrroloquinoline quinone-dependent pyranose dehydrogenase beta-propeller" evidence="1">
    <location>
        <begin position="138"/>
        <end position="285"/>
    </location>
</feature>
<dbReference type="STRING" id="1612308.SAMN05444581_1485"/>
<name>A0A1I4D9G0_9HYPH</name>
<keyword evidence="3" id="KW-1185">Reference proteome</keyword>
<protein>
    <recommendedName>
        <fullName evidence="1">Pyrroloquinoline quinone-dependent pyranose dehydrogenase beta-propeller domain-containing protein</fullName>
    </recommendedName>
</protein>
<dbReference type="PANTHER" id="PTHR19328">
    <property type="entry name" value="HEDGEHOG-INTERACTING PROTEIN"/>
    <property type="match status" value="1"/>
</dbReference>
<dbReference type="PANTHER" id="PTHR19328:SF55">
    <property type="entry name" value="BLR6566 PROTEIN"/>
    <property type="match status" value="1"/>
</dbReference>
<feature type="domain" description="Pyrroloquinoline quinone-dependent pyranose dehydrogenase beta-propeller" evidence="1">
    <location>
        <begin position="327"/>
        <end position="435"/>
    </location>
</feature>
<dbReference type="SUPFAM" id="SSF50952">
    <property type="entry name" value="Soluble quinoprotein glucose dehydrogenase"/>
    <property type="match status" value="1"/>
</dbReference>
<evidence type="ECO:0000313" key="2">
    <source>
        <dbReference type="EMBL" id="SFK90238.1"/>
    </source>
</evidence>
<evidence type="ECO:0000313" key="3">
    <source>
        <dbReference type="Proteomes" id="UP000198755"/>
    </source>
</evidence>
<dbReference type="InterPro" id="IPR011041">
    <property type="entry name" value="Quinoprot_gluc/sorb_DH_b-prop"/>
</dbReference>
<dbReference type="InterPro" id="IPR054539">
    <property type="entry name" value="Beta-prop_PDH"/>
</dbReference>
<evidence type="ECO:0000259" key="1">
    <source>
        <dbReference type="Pfam" id="PF22807"/>
    </source>
</evidence>
<accession>A0A1I4D9G0</accession>
<sequence length="443" mass="46917">MVSYVTTAGVLGFTLLLVACGDEATLPAAQGYGEHPVLPNPVTSLLPTINVAKAVGWAAGEQPSPAAGLAVQAFATGLQHPRWLAVLPNGDVLVAETDAPEKPDDSKGFRGLVQKWIMKGAGSGLGSPNRITLLRDSNGTGVADQKFTFLSGLNSPFGMTLVGHDLYVADTDALLRFPYNSGETSIKEAGVKIADLPAGSINHHWTKDVIASEDGKTLYVTVGSNSNAAENGLEAERLRADILAIERDSGKMRVFASGLRNASGLSWQPDSHALWVVVNERDEIGSDLVPDYMTSVKEGAFYGWPFSYYENHVDTRVKPQSAELVAKAVVPDYALGAHTASLGLTFATGELFDASFKGGAFVGQHGSWNRVPRSGYKVIFVPFTKGKPSGPPRDVLTGFLNERGEARGRPVGVRVDTKGALLVADDVGGTVWRVTPATSLATE</sequence>
<organism evidence="2 3">
    <name type="scientific">Methylocapsa palsarum</name>
    <dbReference type="NCBI Taxonomy" id="1612308"/>
    <lineage>
        <taxon>Bacteria</taxon>
        <taxon>Pseudomonadati</taxon>
        <taxon>Pseudomonadota</taxon>
        <taxon>Alphaproteobacteria</taxon>
        <taxon>Hyphomicrobiales</taxon>
        <taxon>Beijerinckiaceae</taxon>
        <taxon>Methylocapsa</taxon>
    </lineage>
</organism>
<dbReference type="EMBL" id="FOSN01000048">
    <property type="protein sequence ID" value="SFK90238.1"/>
    <property type="molecule type" value="Genomic_DNA"/>
</dbReference>
<gene>
    <name evidence="2" type="ORF">SAMN05444581_1485</name>
</gene>
<dbReference type="Proteomes" id="UP000198755">
    <property type="component" value="Unassembled WGS sequence"/>
</dbReference>
<dbReference type="Pfam" id="PF22807">
    <property type="entry name" value="TrAA12"/>
    <property type="match status" value="2"/>
</dbReference>
<dbReference type="OrthoDB" id="9770043at2"/>
<dbReference type="AlphaFoldDB" id="A0A1I4D9G0"/>
<proteinExistence type="predicted"/>
<dbReference type="Gene3D" id="2.120.10.30">
    <property type="entry name" value="TolB, C-terminal domain"/>
    <property type="match status" value="1"/>
</dbReference>
<dbReference type="InterPro" id="IPR011042">
    <property type="entry name" value="6-blade_b-propeller_TolB-like"/>
</dbReference>
<reference evidence="2 3" key="1">
    <citation type="submission" date="2016-10" db="EMBL/GenBank/DDBJ databases">
        <authorList>
            <person name="de Groot N.N."/>
        </authorList>
    </citation>
    <scope>NUCLEOTIDE SEQUENCE [LARGE SCALE GENOMIC DNA]</scope>
    <source>
        <strain evidence="2 3">NE2</strain>
    </source>
</reference>